<organism evidence="3 4">
    <name type="scientific">Candidozyma pseudohaemuli</name>
    <dbReference type="NCBI Taxonomy" id="418784"/>
    <lineage>
        <taxon>Eukaryota</taxon>
        <taxon>Fungi</taxon>
        <taxon>Dikarya</taxon>
        <taxon>Ascomycota</taxon>
        <taxon>Saccharomycotina</taxon>
        <taxon>Pichiomycetes</taxon>
        <taxon>Metschnikowiaceae</taxon>
        <taxon>Candidozyma</taxon>
    </lineage>
</organism>
<feature type="region of interest" description="Disordered" evidence="1">
    <location>
        <begin position="1"/>
        <end position="21"/>
    </location>
</feature>
<dbReference type="VEuPathDB" id="FungiDB:C7M61_003281"/>
<feature type="transmembrane region" description="Helical" evidence="2">
    <location>
        <begin position="239"/>
        <end position="262"/>
    </location>
</feature>
<accession>A0A2P7YNP3</accession>
<sequence length="295" mass="34239">MEDREKEFPNSEHELHSHKPEVDPDVDLKTLTKILVLSLFVFQAMFLLVPIYLLELEKNPDIAPLVIAVLFSLFDCASQCGYYLGFRPTIVIGFSSMSLWSILAWVCELFDLTFLRKWAIVTVWMWLFVCMGAFHMLFYYFKKLRVMRLIGICLLGAIFSVFSNFYIRTTSSYNVILAAYFVYCLLMAGLFYWKAPNTPRLYGEVSFKTMRPRIAGFGLIVLLNFIMLNILAVTGFNGVFVMAFAVYLGLSLYPYSGLIHYGHPNFFRSDLRERGRRNYREIHETFFPFLASSEA</sequence>
<feature type="transmembrane region" description="Helical" evidence="2">
    <location>
        <begin position="65"/>
        <end position="84"/>
    </location>
</feature>
<evidence type="ECO:0000256" key="1">
    <source>
        <dbReference type="SAM" id="MobiDB-lite"/>
    </source>
</evidence>
<feature type="transmembrane region" description="Helical" evidence="2">
    <location>
        <begin position="91"/>
        <end position="112"/>
    </location>
</feature>
<reference evidence="3 4" key="1">
    <citation type="submission" date="2018-03" db="EMBL/GenBank/DDBJ databases">
        <title>Candida pseudohaemulonii genome assembly and annotation.</title>
        <authorList>
            <person name="Munoz J.F."/>
            <person name="Gade L.G."/>
            <person name="Chow N.A."/>
            <person name="Litvintseva A.P."/>
            <person name="Loparev V.N."/>
            <person name="Cuomo C.A."/>
        </authorList>
    </citation>
    <scope>NUCLEOTIDE SEQUENCE [LARGE SCALE GENOMIC DNA]</scope>
    <source>
        <strain evidence="3 4">B12108</strain>
    </source>
</reference>
<protein>
    <submittedName>
        <fullName evidence="3">Uncharacterized protein</fullName>
    </submittedName>
</protein>
<feature type="transmembrane region" description="Helical" evidence="2">
    <location>
        <begin position="148"/>
        <end position="167"/>
    </location>
</feature>
<dbReference type="GeneID" id="36566670"/>
<dbReference type="AlphaFoldDB" id="A0A2P7YNP3"/>
<keyword evidence="2" id="KW-0472">Membrane</keyword>
<feature type="transmembrane region" description="Helical" evidence="2">
    <location>
        <begin position="173"/>
        <end position="193"/>
    </location>
</feature>
<evidence type="ECO:0000313" key="3">
    <source>
        <dbReference type="EMBL" id="PSK37575.1"/>
    </source>
</evidence>
<evidence type="ECO:0000256" key="2">
    <source>
        <dbReference type="SAM" id="Phobius"/>
    </source>
</evidence>
<keyword evidence="2" id="KW-1133">Transmembrane helix</keyword>
<feature type="transmembrane region" description="Helical" evidence="2">
    <location>
        <begin position="214"/>
        <end position="233"/>
    </location>
</feature>
<evidence type="ECO:0000313" key="4">
    <source>
        <dbReference type="Proteomes" id="UP000241107"/>
    </source>
</evidence>
<dbReference type="EMBL" id="PYFQ01000008">
    <property type="protein sequence ID" value="PSK37575.1"/>
    <property type="molecule type" value="Genomic_DNA"/>
</dbReference>
<comment type="caution">
    <text evidence="3">The sequence shown here is derived from an EMBL/GenBank/DDBJ whole genome shotgun (WGS) entry which is preliminary data.</text>
</comment>
<feature type="transmembrane region" description="Helical" evidence="2">
    <location>
        <begin position="118"/>
        <end position="141"/>
    </location>
</feature>
<proteinExistence type="predicted"/>
<keyword evidence="2" id="KW-0812">Transmembrane</keyword>
<dbReference type="Proteomes" id="UP000241107">
    <property type="component" value="Unassembled WGS sequence"/>
</dbReference>
<dbReference type="OrthoDB" id="10367821at2759"/>
<gene>
    <name evidence="3" type="ORF">C7M61_003281</name>
</gene>
<name>A0A2P7YNP3_9ASCO</name>
<keyword evidence="4" id="KW-1185">Reference proteome</keyword>
<dbReference type="RefSeq" id="XP_024713110.1">
    <property type="nucleotide sequence ID" value="XM_024858623.1"/>
</dbReference>
<feature type="transmembrane region" description="Helical" evidence="2">
    <location>
        <begin position="34"/>
        <end position="53"/>
    </location>
</feature>